<evidence type="ECO:0000256" key="3">
    <source>
        <dbReference type="ARBA" id="ARBA00022448"/>
    </source>
</evidence>
<feature type="transmembrane region" description="Helical" evidence="7">
    <location>
        <begin position="43"/>
        <end position="63"/>
    </location>
</feature>
<dbReference type="GO" id="GO:0005886">
    <property type="term" value="C:plasma membrane"/>
    <property type="evidence" value="ECO:0007669"/>
    <property type="project" value="TreeGrafter"/>
</dbReference>
<feature type="transmembrane region" description="Helical" evidence="7">
    <location>
        <begin position="9"/>
        <end position="31"/>
    </location>
</feature>
<dbReference type="Pfam" id="PF00860">
    <property type="entry name" value="Xan_ur_permease"/>
    <property type="match status" value="1"/>
</dbReference>
<accession>A0AA95EXM8</accession>
<keyword evidence="6 7" id="KW-0472">Membrane</keyword>
<feature type="transmembrane region" description="Helical" evidence="7">
    <location>
        <begin position="162"/>
        <end position="180"/>
    </location>
</feature>
<dbReference type="GO" id="GO:0042907">
    <property type="term" value="F:xanthine transmembrane transporter activity"/>
    <property type="evidence" value="ECO:0007669"/>
    <property type="project" value="TreeGrafter"/>
</dbReference>
<feature type="transmembrane region" description="Helical" evidence="7">
    <location>
        <begin position="101"/>
        <end position="121"/>
    </location>
</feature>
<evidence type="ECO:0000256" key="7">
    <source>
        <dbReference type="SAM" id="Phobius"/>
    </source>
</evidence>
<dbReference type="PANTHER" id="PTHR42810:SF1">
    <property type="entry name" value="PURINE PERMEASE YWDJ-RELATED"/>
    <property type="match status" value="1"/>
</dbReference>
<feature type="transmembrane region" description="Helical" evidence="7">
    <location>
        <begin position="399"/>
        <end position="417"/>
    </location>
</feature>
<dbReference type="NCBIfam" id="NF037981">
    <property type="entry name" value="NCS2_1"/>
    <property type="match status" value="1"/>
</dbReference>
<dbReference type="PANTHER" id="PTHR42810">
    <property type="entry name" value="PURINE PERMEASE C1399.01C-RELATED"/>
    <property type="match status" value="1"/>
</dbReference>
<gene>
    <name evidence="8" type="ORF">P0Y55_00800</name>
</gene>
<keyword evidence="4 7" id="KW-0812">Transmembrane</keyword>
<dbReference type="AlphaFoldDB" id="A0AA95EXM8"/>
<feature type="transmembrane region" description="Helical" evidence="7">
    <location>
        <begin position="75"/>
        <end position="95"/>
    </location>
</feature>
<comment type="similarity">
    <text evidence="2">Belongs to the nucleobase:cation symporter-2 (NCS2) (TC 2.A.40) family.</text>
</comment>
<evidence type="ECO:0000256" key="2">
    <source>
        <dbReference type="ARBA" id="ARBA00008821"/>
    </source>
</evidence>
<proteinExistence type="inferred from homology"/>
<evidence type="ECO:0000313" key="8">
    <source>
        <dbReference type="EMBL" id="WEK54647.1"/>
    </source>
</evidence>
<keyword evidence="9" id="KW-1185">Reference proteome</keyword>
<sequence length="428" mass="46106">MNNLKTPEIWLAGLQWMFYIFMNTIVIPLSLGEAFELSASETTTLMLSAFILTGIASILQTWLGHGYALMDGQAAIWWGLVLSLCAAAPSIGMSLPEVGGSLVAGFLISGLITLLLGALGFGKVLIKLFNPVVIGVSLFLICIQLILLFFADMIVWDDQGQLQYLATAVTFIVAIIVGVLQVKGSKLVSSFSLLIGIVGGWCVYEWIVPAPSISMAESAPLFSLFPWGALRVDIGIMLTVIVVGLINMANSISGINAAEELYQRKATENNYKRSFMLTGIFSIVAGIFGQLPFGVYASSIGFLESTKILKRTALVIGSVMIIALGLLPAVGAFFAQLPIAVGSAVLFIAYLQMFGTAFRTVQGIRFNSRTIFRLALPILLGVCIMNTDAEVFTSLPVYVQPLLSNGLVMGVLVSILLESTVRWSKYEE</sequence>
<organism evidence="8 9">
    <name type="scientific">Candidatus Cohnella colombiensis</name>
    <dbReference type="NCBI Taxonomy" id="3121368"/>
    <lineage>
        <taxon>Bacteria</taxon>
        <taxon>Bacillati</taxon>
        <taxon>Bacillota</taxon>
        <taxon>Bacilli</taxon>
        <taxon>Bacillales</taxon>
        <taxon>Paenibacillaceae</taxon>
        <taxon>Cohnella</taxon>
    </lineage>
</organism>
<feature type="transmembrane region" description="Helical" evidence="7">
    <location>
        <begin position="333"/>
        <end position="358"/>
    </location>
</feature>
<dbReference type="InterPro" id="IPR006043">
    <property type="entry name" value="NCS2"/>
</dbReference>
<reference evidence="8" key="1">
    <citation type="submission" date="2023-03" db="EMBL/GenBank/DDBJ databases">
        <title>Andean soil-derived lignocellulolytic bacterial consortium as a source of novel taxa and putative plastic-active enzymes.</title>
        <authorList>
            <person name="Diaz-Garcia L."/>
            <person name="Chuvochina M."/>
            <person name="Feuerriegel G."/>
            <person name="Bunk B."/>
            <person name="Sproer C."/>
            <person name="Streit W.R."/>
            <person name="Rodriguez L.M."/>
            <person name="Overmann J."/>
            <person name="Jimenez D.J."/>
        </authorList>
    </citation>
    <scope>NUCLEOTIDE SEQUENCE</scope>
    <source>
        <strain evidence="8">MAG 2441</strain>
    </source>
</reference>
<protein>
    <submittedName>
        <fullName evidence="8">Uracil/xanthine transporter</fullName>
    </submittedName>
</protein>
<evidence type="ECO:0000256" key="4">
    <source>
        <dbReference type="ARBA" id="ARBA00022692"/>
    </source>
</evidence>
<feature type="transmembrane region" description="Helical" evidence="7">
    <location>
        <begin position="308"/>
        <end position="327"/>
    </location>
</feature>
<evidence type="ECO:0000313" key="9">
    <source>
        <dbReference type="Proteomes" id="UP001178662"/>
    </source>
</evidence>
<keyword evidence="3" id="KW-0813">Transport</keyword>
<dbReference type="NCBIfam" id="NF008502">
    <property type="entry name" value="PRK11412.1"/>
    <property type="match status" value="1"/>
</dbReference>
<feature type="transmembrane region" description="Helical" evidence="7">
    <location>
        <begin position="275"/>
        <end position="296"/>
    </location>
</feature>
<dbReference type="EMBL" id="CP119317">
    <property type="protein sequence ID" value="WEK54647.1"/>
    <property type="molecule type" value="Genomic_DNA"/>
</dbReference>
<evidence type="ECO:0000256" key="6">
    <source>
        <dbReference type="ARBA" id="ARBA00023136"/>
    </source>
</evidence>
<dbReference type="Proteomes" id="UP001178662">
    <property type="component" value="Chromosome"/>
</dbReference>
<feature type="transmembrane region" description="Helical" evidence="7">
    <location>
        <begin position="128"/>
        <end position="150"/>
    </location>
</feature>
<evidence type="ECO:0000256" key="1">
    <source>
        <dbReference type="ARBA" id="ARBA00004141"/>
    </source>
</evidence>
<keyword evidence="5 7" id="KW-1133">Transmembrane helix</keyword>
<comment type="subcellular location">
    <subcellularLocation>
        <location evidence="1">Membrane</location>
        <topology evidence="1">Multi-pass membrane protein</topology>
    </subcellularLocation>
</comment>
<evidence type="ECO:0000256" key="5">
    <source>
        <dbReference type="ARBA" id="ARBA00022989"/>
    </source>
</evidence>
<feature type="transmembrane region" description="Helical" evidence="7">
    <location>
        <begin position="187"/>
        <end position="207"/>
    </location>
</feature>
<name>A0AA95EXM8_9BACL</name>